<dbReference type="Proteomes" id="UP000815677">
    <property type="component" value="Unassembled WGS sequence"/>
</dbReference>
<organism evidence="2 3">
    <name type="scientific">Mycena chlorophos</name>
    <name type="common">Agaric fungus</name>
    <name type="synonym">Agaricus chlorophos</name>
    <dbReference type="NCBI Taxonomy" id="658473"/>
    <lineage>
        <taxon>Eukaryota</taxon>
        <taxon>Fungi</taxon>
        <taxon>Dikarya</taxon>
        <taxon>Basidiomycota</taxon>
        <taxon>Agaricomycotina</taxon>
        <taxon>Agaricomycetes</taxon>
        <taxon>Agaricomycetidae</taxon>
        <taxon>Agaricales</taxon>
        <taxon>Marasmiineae</taxon>
        <taxon>Mycenaceae</taxon>
        <taxon>Mycena</taxon>
    </lineage>
</organism>
<gene>
    <name evidence="2" type="ORF">MCHLO_10015</name>
</gene>
<protein>
    <submittedName>
        <fullName evidence="2">Uncharacterized protein</fullName>
    </submittedName>
</protein>
<name>A0ABQ0LPL9_MYCCL</name>
<evidence type="ECO:0000313" key="2">
    <source>
        <dbReference type="EMBL" id="GAT53010.1"/>
    </source>
</evidence>
<feature type="region of interest" description="Disordered" evidence="1">
    <location>
        <begin position="51"/>
        <end position="76"/>
    </location>
</feature>
<evidence type="ECO:0000313" key="3">
    <source>
        <dbReference type="Proteomes" id="UP000815677"/>
    </source>
</evidence>
<evidence type="ECO:0000256" key="1">
    <source>
        <dbReference type="SAM" id="MobiDB-lite"/>
    </source>
</evidence>
<dbReference type="EMBL" id="DF848054">
    <property type="protein sequence ID" value="GAT53010.1"/>
    <property type="molecule type" value="Genomic_DNA"/>
</dbReference>
<keyword evidence="3" id="KW-1185">Reference proteome</keyword>
<proteinExistence type="predicted"/>
<accession>A0ABQ0LPL9</accession>
<feature type="compositionally biased region" description="Basic and acidic residues" evidence="1">
    <location>
        <begin position="67"/>
        <end position="76"/>
    </location>
</feature>
<reference evidence="2" key="1">
    <citation type="submission" date="2014-09" db="EMBL/GenBank/DDBJ databases">
        <title>Genome sequence of the luminous mushroom Mycena chlorophos for searching fungal bioluminescence genes.</title>
        <authorList>
            <person name="Tanaka Y."/>
            <person name="Kasuga D."/>
            <person name="Oba Y."/>
            <person name="Hase S."/>
            <person name="Sato K."/>
            <person name="Oba Y."/>
            <person name="Sakakibara Y."/>
        </authorList>
    </citation>
    <scope>NUCLEOTIDE SEQUENCE</scope>
</reference>
<sequence>MPDDVPVPMADPAPPITTTAASSFAAPLSSLSEADVDSEALNNFLGPTRVTTTRSMYGNGRGNGSGRGKDGTLPHSKTRDEEKYAYIRSIHHSHAALIPIDRVRGPLRAYIHLLTISKQRWSFPDQSAYVFSARGAMLISSQCKSRGGHLTKRRAAGPVKTILDQHTLRRDFPLAPTVCSLPSAILSSAESDRRLDFADLSLQVDVSPSPSLADDGKAPCWYVAGFLDIPSLTVVDSLETHAPSTHTHECICTRRADPIRTRIDCILPLAYTVLLPLLYAP</sequence>